<evidence type="ECO:0000313" key="3">
    <source>
        <dbReference type="Proteomes" id="UP000612746"/>
    </source>
</evidence>
<accession>A0A8H7PZ42</accession>
<dbReference type="AlphaFoldDB" id="A0A8H7PZ42"/>
<dbReference type="EMBL" id="JAEPRA010000007">
    <property type="protein sequence ID" value="KAG2182801.1"/>
    <property type="molecule type" value="Genomic_DNA"/>
</dbReference>
<dbReference type="Proteomes" id="UP000612746">
    <property type="component" value="Unassembled WGS sequence"/>
</dbReference>
<dbReference type="PANTHER" id="PTHR45657">
    <property type="entry name" value="CRAL-TRIO DOMAIN-CONTAINING PROTEIN YKL091C-RELATED"/>
    <property type="match status" value="1"/>
</dbReference>
<keyword evidence="3" id="KW-1185">Reference proteome</keyword>
<dbReference type="CDD" id="cd00170">
    <property type="entry name" value="SEC14"/>
    <property type="match status" value="1"/>
</dbReference>
<gene>
    <name evidence="2" type="ORF">INT44_005781</name>
</gene>
<dbReference type="Pfam" id="PF00650">
    <property type="entry name" value="CRAL_TRIO"/>
    <property type="match status" value="1"/>
</dbReference>
<dbReference type="OrthoDB" id="1434354at2759"/>
<protein>
    <recommendedName>
        <fullName evidence="1">CRAL-TRIO domain-containing protein</fullName>
    </recommendedName>
</protein>
<dbReference type="InterPro" id="IPR051026">
    <property type="entry name" value="PI/PC_transfer"/>
</dbReference>
<dbReference type="SMART" id="SM00516">
    <property type="entry name" value="SEC14"/>
    <property type="match status" value="1"/>
</dbReference>
<proteinExistence type="predicted"/>
<sequence length="348" mass="38881">MADSSKEIEAINSFREALDEKTNERYNDEVYFGSVPNCTKLERGKFIRFMGTSVPAIENPESWVGLPEQAVKQLTDTVKWRAENDVDLYPVATKNNKLPVLYAVRGFDIEDANLTAAPGLSESVLRIASYMGGSCLHKTDKEGCPVYIERLGYHAAKEIAKFTTVDEVLQYHIGCNEFLHRIIDKDCSKKAGKFINRETVIFDCTGMGWHQFHTPALQYLRAISENDQKYYPETMNKLFIVNAPSAFVIVWKMVKGWLDPGTIAKIQILGKDFQEPLLNHISAENLPKFLGGECECSHMPGGCVPSAILGNIPPYVAGEQNPTVVTSYSTEIMEEAKTNPELRGDDAV</sequence>
<organism evidence="2 3">
    <name type="scientific">Umbelopsis vinacea</name>
    <dbReference type="NCBI Taxonomy" id="44442"/>
    <lineage>
        <taxon>Eukaryota</taxon>
        <taxon>Fungi</taxon>
        <taxon>Fungi incertae sedis</taxon>
        <taxon>Mucoromycota</taxon>
        <taxon>Mucoromycotina</taxon>
        <taxon>Umbelopsidomycetes</taxon>
        <taxon>Umbelopsidales</taxon>
        <taxon>Umbelopsidaceae</taxon>
        <taxon>Umbelopsis</taxon>
    </lineage>
</organism>
<reference evidence="2" key="1">
    <citation type="submission" date="2020-12" db="EMBL/GenBank/DDBJ databases">
        <title>Metabolic potential, ecology and presence of endohyphal bacteria is reflected in genomic diversity of Mucoromycotina.</title>
        <authorList>
            <person name="Muszewska A."/>
            <person name="Okrasinska A."/>
            <person name="Steczkiewicz K."/>
            <person name="Drgas O."/>
            <person name="Orlowska M."/>
            <person name="Perlinska-Lenart U."/>
            <person name="Aleksandrzak-Piekarczyk T."/>
            <person name="Szatraj K."/>
            <person name="Zielenkiewicz U."/>
            <person name="Pilsyk S."/>
            <person name="Malc E."/>
            <person name="Mieczkowski P."/>
            <person name="Kruszewska J.S."/>
            <person name="Biernat P."/>
            <person name="Pawlowska J."/>
        </authorList>
    </citation>
    <scope>NUCLEOTIDE SEQUENCE</scope>
    <source>
        <strain evidence="2">WA0000051536</strain>
    </source>
</reference>
<name>A0A8H7PZ42_9FUNG</name>
<comment type="caution">
    <text evidence="2">The sequence shown here is derived from an EMBL/GenBank/DDBJ whole genome shotgun (WGS) entry which is preliminary data.</text>
</comment>
<dbReference type="InterPro" id="IPR036865">
    <property type="entry name" value="CRAL-TRIO_dom_sf"/>
</dbReference>
<feature type="domain" description="CRAL-TRIO" evidence="1">
    <location>
        <begin position="118"/>
        <end position="298"/>
    </location>
</feature>
<dbReference type="PROSITE" id="PS50191">
    <property type="entry name" value="CRAL_TRIO"/>
    <property type="match status" value="1"/>
</dbReference>
<dbReference type="InterPro" id="IPR001251">
    <property type="entry name" value="CRAL-TRIO_dom"/>
</dbReference>
<dbReference type="SUPFAM" id="SSF52087">
    <property type="entry name" value="CRAL/TRIO domain"/>
    <property type="match status" value="1"/>
</dbReference>
<evidence type="ECO:0000313" key="2">
    <source>
        <dbReference type="EMBL" id="KAG2182801.1"/>
    </source>
</evidence>
<dbReference type="PANTHER" id="PTHR45657:SF1">
    <property type="entry name" value="CRAL-TRIO DOMAIN-CONTAINING PROTEIN YKL091C-RELATED"/>
    <property type="match status" value="1"/>
</dbReference>
<dbReference type="Gene3D" id="3.40.525.10">
    <property type="entry name" value="CRAL-TRIO lipid binding domain"/>
    <property type="match status" value="1"/>
</dbReference>
<evidence type="ECO:0000259" key="1">
    <source>
        <dbReference type="PROSITE" id="PS50191"/>
    </source>
</evidence>